<dbReference type="Proteomes" id="UP001363035">
    <property type="component" value="Unassembled WGS sequence"/>
</dbReference>
<protein>
    <submittedName>
        <fullName evidence="2">ROK family protein</fullName>
    </submittedName>
</protein>
<dbReference type="RefSeq" id="WP_134776964.1">
    <property type="nucleotide sequence ID" value="NZ_JAYLLN010000006.1"/>
</dbReference>
<dbReference type="Gene3D" id="3.30.420.40">
    <property type="match status" value="2"/>
</dbReference>
<reference evidence="2 3" key="1">
    <citation type="submission" date="2024-01" db="EMBL/GenBank/DDBJ databases">
        <title>Sphingobacterium tenebrionis sp. nov., a novel endophyte isolated from tenebrio molitor intestines.</title>
        <authorList>
            <person name="Zhang C."/>
        </authorList>
    </citation>
    <scope>NUCLEOTIDE SEQUENCE [LARGE SCALE GENOMIC DNA]</scope>
    <source>
        <strain evidence="2 3">PU5-4</strain>
    </source>
</reference>
<name>A0ABU8I354_9SPHI</name>
<dbReference type="Pfam" id="PF00480">
    <property type="entry name" value="ROK"/>
    <property type="match status" value="1"/>
</dbReference>
<proteinExistence type="inferred from homology"/>
<comment type="caution">
    <text evidence="2">The sequence shown here is derived from an EMBL/GenBank/DDBJ whole genome shotgun (WGS) entry which is preliminary data.</text>
</comment>
<dbReference type="InterPro" id="IPR043129">
    <property type="entry name" value="ATPase_NBD"/>
</dbReference>
<evidence type="ECO:0000256" key="1">
    <source>
        <dbReference type="ARBA" id="ARBA00006479"/>
    </source>
</evidence>
<dbReference type="SUPFAM" id="SSF53067">
    <property type="entry name" value="Actin-like ATPase domain"/>
    <property type="match status" value="1"/>
</dbReference>
<dbReference type="CDD" id="cd23763">
    <property type="entry name" value="ASKHA_ATPase_ROK"/>
    <property type="match status" value="1"/>
</dbReference>
<dbReference type="EMBL" id="JAYLLN010000006">
    <property type="protein sequence ID" value="MEI5984159.1"/>
    <property type="molecule type" value="Genomic_DNA"/>
</dbReference>
<sequence length="287" mass="32172">MPISDYILSCDIGGSHITSAIVDRSTWTIIEKTITRSHVNSLQNAKSIFQEWTSNMKNCLAKMESQVTQIGIAAPGPFDYEKGIPLMKGQAKYDSIYKVPVTDPIIEGIGDENLHIRYINDAAAFLQGEVFGGRLEHKDCVLGVTLGTGLGSAVWRNGEKAFDADLWNTVYKDSIYEEYLVTRWFTKRFEELTGKSEKGLREILENNKGAEVDQLLKEYSQNLASFLHFFSQKHQCKHLIIGGNIVKAWDLIFKDKSLLKGLDISIGKYQEHAAIIGAASLFSNEEQ</sequence>
<dbReference type="PANTHER" id="PTHR18964">
    <property type="entry name" value="ROK (REPRESSOR, ORF, KINASE) FAMILY"/>
    <property type="match status" value="1"/>
</dbReference>
<comment type="similarity">
    <text evidence="1">Belongs to the ROK (NagC/XylR) family.</text>
</comment>
<evidence type="ECO:0000313" key="2">
    <source>
        <dbReference type="EMBL" id="MEI5984159.1"/>
    </source>
</evidence>
<gene>
    <name evidence="2" type="ORF">VJ786_04500</name>
</gene>
<evidence type="ECO:0000313" key="3">
    <source>
        <dbReference type="Proteomes" id="UP001363035"/>
    </source>
</evidence>
<organism evidence="2 3">
    <name type="scientific">Sphingobacterium tenebrionis</name>
    <dbReference type="NCBI Taxonomy" id="3111775"/>
    <lineage>
        <taxon>Bacteria</taxon>
        <taxon>Pseudomonadati</taxon>
        <taxon>Bacteroidota</taxon>
        <taxon>Sphingobacteriia</taxon>
        <taxon>Sphingobacteriales</taxon>
        <taxon>Sphingobacteriaceae</taxon>
        <taxon>Sphingobacterium</taxon>
    </lineage>
</organism>
<accession>A0ABU8I354</accession>
<dbReference type="PANTHER" id="PTHR18964:SF149">
    <property type="entry name" value="BIFUNCTIONAL UDP-N-ACETYLGLUCOSAMINE 2-EPIMERASE_N-ACETYLMANNOSAMINE KINASE"/>
    <property type="match status" value="1"/>
</dbReference>
<keyword evidence="3" id="KW-1185">Reference proteome</keyword>
<dbReference type="InterPro" id="IPR000600">
    <property type="entry name" value="ROK"/>
</dbReference>